<dbReference type="AlphaFoldDB" id="A0AAU7DHH8"/>
<evidence type="ECO:0000313" key="1">
    <source>
        <dbReference type="EMBL" id="XBH16776.1"/>
    </source>
</evidence>
<proteinExistence type="predicted"/>
<reference evidence="1" key="1">
    <citation type="submission" date="2023-03" db="EMBL/GenBank/DDBJ databases">
        <title>Edaphobacter sp.</title>
        <authorList>
            <person name="Huber K.J."/>
            <person name="Papendorf J."/>
            <person name="Pilke C."/>
            <person name="Bunk B."/>
            <person name="Sproeer C."/>
            <person name="Pester M."/>
        </authorList>
    </citation>
    <scope>NUCLEOTIDE SEQUENCE</scope>
    <source>
        <strain evidence="1">DSM 110680</strain>
    </source>
</reference>
<organism evidence="1">
    <name type="scientific">Telmatobacter sp. DSM 110680</name>
    <dbReference type="NCBI Taxonomy" id="3036704"/>
    <lineage>
        <taxon>Bacteria</taxon>
        <taxon>Pseudomonadati</taxon>
        <taxon>Acidobacteriota</taxon>
        <taxon>Terriglobia</taxon>
        <taxon>Terriglobales</taxon>
        <taxon>Acidobacteriaceae</taxon>
        <taxon>Telmatobacter</taxon>
    </lineage>
</organism>
<protein>
    <submittedName>
        <fullName evidence="1">Uncharacterized protein</fullName>
    </submittedName>
</protein>
<name>A0AAU7DHH8_9BACT</name>
<accession>A0AAU7DHH8</accession>
<dbReference type="EMBL" id="CP121196">
    <property type="protein sequence ID" value="XBH16776.1"/>
    <property type="molecule type" value="Genomic_DNA"/>
</dbReference>
<sequence>MKSSEQVLTQRQRRSIPGGDLSSGLKDRALILAVTCICLIAVPAFAGNGQQAGAQTTPRPIVIPNRSLDTHELNALAEKNAKKRNFDAANAERKRVMDDDISKLVILARDLKTKTDNMGNAPLTPVMVREAEVIEFLANDVKEKMKLTVTFD</sequence>
<dbReference type="RefSeq" id="WP_348262004.1">
    <property type="nucleotide sequence ID" value="NZ_CP121196.1"/>
</dbReference>
<gene>
    <name evidence="1" type="ORF">P8935_19645</name>
</gene>